<feature type="transmembrane region" description="Helical" evidence="1">
    <location>
        <begin position="178"/>
        <end position="200"/>
    </location>
</feature>
<accession>A0A939BQ74</accession>
<evidence type="ECO:0000256" key="1">
    <source>
        <dbReference type="SAM" id="Phobius"/>
    </source>
</evidence>
<name>A0A939BQ74_9BACL</name>
<dbReference type="PANTHER" id="PTHR36111:SF2">
    <property type="entry name" value="INNER MEMBRANE PROTEIN"/>
    <property type="match status" value="1"/>
</dbReference>
<keyword evidence="1" id="KW-0812">Transmembrane</keyword>
<dbReference type="Proteomes" id="UP000717624">
    <property type="component" value="Unassembled WGS sequence"/>
</dbReference>
<protein>
    <submittedName>
        <fullName evidence="2">Membrane protein YqgA involved in biofilm formation</fullName>
    </submittedName>
</protein>
<evidence type="ECO:0000313" key="2">
    <source>
        <dbReference type="EMBL" id="MBM7591315.1"/>
    </source>
</evidence>
<gene>
    <name evidence="2" type="ORF">JOD01_002954</name>
</gene>
<feature type="transmembrane region" description="Helical" evidence="1">
    <location>
        <begin position="6"/>
        <end position="25"/>
    </location>
</feature>
<reference evidence="2" key="1">
    <citation type="submission" date="2021-01" db="EMBL/GenBank/DDBJ databases">
        <title>Genomic Encyclopedia of Type Strains, Phase IV (KMG-IV): sequencing the most valuable type-strain genomes for metagenomic binning, comparative biology and taxonomic classification.</title>
        <authorList>
            <person name="Goeker M."/>
        </authorList>
    </citation>
    <scope>NUCLEOTIDE SEQUENCE</scope>
    <source>
        <strain evidence="2">DSM 25523</strain>
    </source>
</reference>
<keyword evidence="3" id="KW-1185">Reference proteome</keyword>
<feature type="transmembrane region" description="Helical" evidence="1">
    <location>
        <begin position="32"/>
        <end position="50"/>
    </location>
</feature>
<dbReference type="EMBL" id="JAFBEB010000011">
    <property type="protein sequence ID" value="MBM7591315.1"/>
    <property type="molecule type" value="Genomic_DNA"/>
</dbReference>
<keyword evidence="1" id="KW-0472">Membrane</keyword>
<feature type="transmembrane region" description="Helical" evidence="1">
    <location>
        <begin position="56"/>
        <end position="76"/>
    </location>
</feature>
<evidence type="ECO:0000313" key="3">
    <source>
        <dbReference type="Proteomes" id="UP000717624"/>
    </source>
</evidence>
<feature type="transmembrane region" description="Helical" evidence="1">
    <location>
        <begin position="206"/>
        <end position="225"/>
    </location>
</feature>
<proteinExistence type="predicted"/>
<organism evidence="2 3">
    <name type="scientific">Brevibacillus fulvus</name>
    <dbReference type="NCBI Taxonomy" id="1125967"/>
    <lineage>
        <taxon>Bacteria</taxon>
        <taxon>Bacillati</taxon>
        <taxon>Bacillota</taxon>
        <taxon>Bacilli</taxon>
        <taxon>Bacillales</taxon>
        <taxon>Paenibacillaceae</taxon>
        <taxon>Brevibacillus</taxon>
    </lineage>
</organism>
<dbReference type="InterPro" id="IPR007563">
    <property type="entry name" value="DUF554"/>
</dbReference>
<sequence length="226" mass="24021">MIGTIVNTIAIIIGSAVGGFLKKGIKDEYQSALFTAMGFAAVALGINAVVQNMPNSEYPVLFIVSLAIGGLVGTILDIDAQFQKLVNRFSQTDLSKGLSTGILLFCIGTLSILGPIQGALYNNHTYLFTNATLDLVTSMALAATYGFGIVFAAVVLFVWQTSIYLCAQYLEPFLTDALMTEISIVGGILIFSSGLSILGIKETKSLNMLPALFIPVLWFAGLALFS</sequence>
<dbReference type="Pfam" id="PF04474">
    <property type="entry name" value="DUF554"/>
    <property type="match status" value="1"/>
</dbReference>
<keyword evidence="1" id="KW-1133">Transmembrane helix</keyword>
<feature type="transmembrane region" description="Helical" evidence="1">
    <location>
        <begin position="97"/>
        <end position="120"/>
    </location>
</feature>
<dbReference type="RefSeq" id="WP_204519031.1">
    <property type="nucleotide sequence ID" value="NZ_BAABIN010000003.1"/>
</dbReference>
<feature type="transmembrane region" description="Helical" evidence="1">
    <location>
        <begin position="140"/>
        <end position="166"/>
    </location>
</feature>
<comment type="caution">
    <text evidence="2">The sequence shown here is derived from an EMBL/GenBank/DDBJ whole genome shotgun (WGS) entry which is preliminary data.</text>
</comment>
<dbReference type="PANTHER" id="PTHR36111">
    <property type="entry name" value="INNER MEMBRANE PROTEIN-RELATED"/>
    <property type="match status" value="1"/>
</dbReference>
<dbReference type="AlphaFoldDB" id="A0A939BQ74"/>